<dbReference type="PROSITE" id="PS00687">
    <property type="entry name" value="ALDEHYDE_DEHYDR_GLU"/>
    <property type="match status" value="1"/>
</dbReference>
<accession>A0ABX1GBP9</accession>
<evidence type="ECO:0000256" key="2">
    <source>
        <dbReference type="ARBA" id="ARBA00023002"/>
    </source>
</evidence>
<evidence type="ECO:0000313" key="6">
    <source>
        <dbReference type="EMBL" id="NKI16570.1"/>
    </source>
</evidence>
<protein>
    <submittedName>
        <fullName evidence="6">Aldehyde dehydrogenase family protein</fullName>
    </submittedName>
</protein>
<keyword evidence="2 4" id="KW-0560">Oxidoreductase</keyword>
<dbReference type="InterPro" id="IPR015590">
    <property type="entry name" value="Aldehyde_DH_dom"/>
</dbReference>
<dbReference type="InterPro" id="IPR016162">
    <property type="entry name" value="Ald_DH_N"/>
</dbReference>
<dbReference type="EMBL" id="JAAWWK010000001">
    <property type="protein sequence ID" value="NKI16570.1"/>
    <property type="molecule type" value="Genomic_DNA"/>
</dbReference>
<proteinExistence type="inferred from homology"/>
<name>A0ABX1GBP9_9GAMM</name>
<dbReference type="Gene3D" id="3.40.309.10">
    <property type="entry name" value="Aldehyde Dehydrogenase, Chain A, domain 2"/>
    <property type="match status" value="1"/>
</dbReference>
<dbReference type="SUPFAM" id="SSF53720">
    <property type="entry name" value="ALDH-like"/>
    <property type="match status" value="1"/>
</dbReference>
<evidence type="ECO:0000256" key="3">
    <source>
        <dbReference type="PROSITE-ProRule" id="PRU10007"/>
    </source>
</evidence>
<comment type="caution">
    <text evidence="6">The sequence shown here is derived from an EMBL/GenBank/DDBJ whole genome shotgun (WGS) entry which is preliminary data.</text>
</comment>
<dbReference type="InterPro" id="IPR044086">
    <property type="entry name" value="LUC3-like"/>
</dbReference>
<dbReference type="Proteomes" id="UP000765845">
    <property type="component" value="Unassembled WGS sequence"/>
</dbReference>
<reference evidence="6 7" key="1">
    <citation type="submission" date="2020-04" db="EMBL/GenBank/DDBJ databases">
        <authorList>
            <person name="Yoon J."/>
        </authorList>
    </citation>
    <scope>NUCLEOTIDE SEQUENCE [LARGE SCALE GENOMIC DNA]</scope>
    <source>
        <strain evidence="6 7">KMU-166</strain>
    </source>
</reference>
<dbReference type="InterPro" id="IPR029510">
    <property type="entry name" value="Ald_DH_CS_GLU"/>
</dbReference>
<dbReference type="InterPro" id="IPR016161">
    <property type="entry name" value="Ald_DH/histidinol_DH"/>
</dbReference>
<organism evidence="6 7">
    <name type="scientific">Spongiibacter thalassae</name>
    <dbReference type="NCBI Taxonomy" id="2721624"/>
    <lineage>
        <taxon>Bacteria</taxon>
        <taxon>Pseudomonadati</taxon>
        <taxon>Pseudomonadota</taxon>
        <taxon>Gammaproteobacteria</taxon>
        <taxon>Cellvibrionales</taxon>
        <taxon>Spongiibacteraceae</taxon>
        <taxon>Spongiibacter</taxon>
    </lineage>
</organism>
<sequence>MSYKLLIDGKLVDGKCQVDVINPADESVISASPVADATQLEKAVAAAAQAQLGWAATPLAERAACLRALGERVAAREADIARLITLEVGRPLPLAHFEAQLVQKSCAYYSEQRLDNEVLLDDEAMRVEVQRVPLGVVAAILPWNAPLYLAINKLAPAVLAGNSIVLKPAPTTPLSTLLLGELMADIFPSGVVNIITDQNDLGAALVAHPKVAKVAFTGSTVTGRKILSAAAEQLKKVSLELSGNDAAILLPDVDIAAIAPDLIFGAFFNSAQICAVIKRLYVPESRYDEICEVLAAGLSQAKTGNGLDPDVQFGPIQNAAQFDKVKGFLEEARRSGTIICGGEVPDGKGYFITPTLVRDVSDGHPLVDEEPFGPILPIIKYSDVDDAVRRANASPYGLGASVWSADSSAAQRIAARLEAGTVWVNQHCAIDPSVPFPTTKCSGLGVEAGREGLLEFCNLKVLNIKK</sequence>
<feature type="domain" description="Aldehyde dehydrogenase" evidence="5">
    <location>
        <begin position="17"/>
        <end position="461"/>
    </location>
</feature>
<dbReference type="Gene3D" id="3.40.605.10">
    <property type="entry name" value="Aldehyde Dehydrogenase, Chain A, domain 1"/>
    <property type="match status" value="1"/>
</dbReference>
<evidence type="ECO:0000256" key="4">
    <source>
        <dbReference type="RuleBase" id="RU003345"/>
    </source>
</evidence>
<dbReference type="Pfam" id="PF00171">
    <property type="entry name" value="Aldedh"/>
    <property type="match status" value="1"/>
</dbReference>
<keyword evidence="7" id="KW-1185">Reference proteome</keyword>
<dbReference type="PANTHER" id="PTHR42804:SF1">
    <property type="entry name" value="ALDEHYDE DEHYDROGENASE-RELATED"/>
    <property type="match status" value="1"/>
</dbReference>
<evidence type="ECO:0000256" key="1">
    <source>
        <dbReference type="ARBA" id="ARBA00009986"/>
    </source>
</evidence>
<dbReference type="InterPro" id="IPR016163">
    <property type="entry name" value="Ald_DH_C"/>
</dbReference>
<dbReference type="RefSeq" id="WP_168449085.1">
    <property type="nucleotide sequence ID" value="NZ_JAAWWK010000001.1"/>
</dbReference>
<evidence type="ECO:0000259" key="5">
    <source>
        <dbReference type="Pfam" id="PF00171"/>
    </source>
</evidence>
<dbReference type="PANTHER" id="PTHR42804">
    <property type="entry name" value="ALDEHYDE DEHYDROGENASE"/>
    <property type="match status" value="1"/>
</dbReference>
<evidence type="ECO:0000313" key="7">
    <source>
        <dbReference type="Proteomes" id="UP000765845"/>
    </source>
</evidence>
<feature type="active site" evidence="3">
    <location>
        <position position="240"/>
    </location>
</feature>
<dbReference type="CDD" id="cd07106">
    <property type="entry name" value="ALDH_AldA-AAD23400"/>
    <property type="match status" value="1"/>
</dbReference>
<comment type="similarity">
    <text evidence="1 4">Belongs to the aldehyde dehydrogenase family.</text>
</comment>
<gene>
    <name evidence="6" type="ORF">HCU74_03945</name>
</gene>